<dbReference type="Pfam" id="PF01594">
    <property type="entry name" value="AI-2E_transport"/>
    <property type="match status" value="1"/>
</dbReference>
<comment type="caution">
    <text evidence="7">The sequence shown here is derived from an EMBL/GenBank/DDBJ whole genome shotgun (WGS) entry which is preliminary data.</text>
</comment>
<feature type="transmembrane region" description="Helical" evidence="6">
    <location>
        <begin position="7"/>
        <end position="40"/>
    </location>
</feature>
<protein>
    <submittedName>
        <fullName evidence="7">Putative permease often clustered with de novo purine synthesis</fullName>
    </submittedName>
</protein>
<reference evidence="7 8" key="1">
    <citation type="submission" date="2015-10" db="EMBL/GenBank/DDBJ databases">
        <title>Transcriptomic analysis of a linuron degrading triple-species bacterial consortium.</title>
        <authorList>
            <person name="Albers P."/>
        </authorList>
    </citation>
    <scope>NUCLEOTIDE SEQUENCE [LARGE SCALE GENOMIC DNA]</scope>
    <source>
        <strain evidence="7 8">WDL6</strain>
    </source>
</reference>
<organism evidence="7 8">
    <name type="scientific">Hyphomicrobium sulfonivorans</name>
    <dbReference type="NCBI Taxonomy" id="121290"/>
    <lineage>
        <taxon>Bacteria</taxon>
        <taxon>Pseudomonadati</taxon>
        <taxon>Pseudomonadota</taxon>
        <taxon>Alphaproteobacteria</taxon>
        <taxon>Hyphomicrobiales</taxon>
        <taxon>Hyphomicrobiaceae</taxon>
        <taxon>Hyphomicrobium</taxon>
    </lineage>
</organism>
<sequence>MRVERQVLFWLAAAIVLILLIALLRGVILPFVAGIVIAYFLNPLADRLTQWGLPRGIAATLIVAAFACVLVAAIIFLVPLLVSQAQQFAAALPDEIRRLRALIETWAREQLGSSYPEFEAGMDRSAQALTENMSSFAGYIASSLWSQGRALFDFLSLLLVTPLVVFYVLIDWHPMLAKLDSWLPRAHASTIRKLASEVNGAVSAFIRGQGTVCLVLAIYYAVALAGMGLRYGLLVGLVTGLMSFVPFVGWALGLITATTIAFVQFWPETVPILTVVAIFGFAQVLDAGFLGPKIVGSKIGLHPVWLIFSLFVFSYLFGFVGVLVAVPIAAATGVLVRFALQLYLASPVYSGVDSSAPLAGSGAIPASAQQASASKTVSP</sequence>
<keyword evidence="3 6" id="KW-0812">Transmembrane</keyword>
<dbReference type="PATRIC" id="fig|121290.4.peg.3257"/>
<keyword evidence="8" id="KW-1185">Reference proteome</keyword>
<dbReference type="GO" id="GO:0016020">
    <property type="term" value="C:membrane"/>
    <property type="evidence" value="ECO:0007669"/>
    <property type="project" value="UniProtKB-SubCell"/>
</dbReference>
<feature type="transmembrane region" description="Helical" evidence="6">
    <location>
        <begin position="233"/>
        <end position="266"/>
    </location>
</feature>
<accession>A0A109BJQ6</accession>
<evidence type="ECO:0000313" key="8">
    <source>
        <dbReference type="Proteomes" id="UP000059074"/>
    </source>
</evidence>
<dbReference type="GO" id="GO:0055085">
    <property type="term" value="P:transmembrane transport"/>
    <property type="evidence" value="ECO:0007669"/>
    <property type="project" value="TreeGrafter"/>
</dbReference>
<dbReference type="OrthoDB" id="5792512at2"/>
<evidence type="ECO:0000256" key="6">
    <source>
        <dbReference type="SAM" id="Phobius"/>
    </source>
</evidence>
<evidence type="ECO:0000256" key="2">
    <source>
        <dbReference type="ARBA" id="ARBA00009773"/>
    </source>
</evidence>
<dbReference type="InterPro" id="IPR002549">
    <property type="entry name" value="AI-2E-like"/>
</dbReference>
<feature type="transmembrane region" description="Helical" evidence="6">
    <location>
        <begin position="60"/>
        <end position="82"/>
    </location>
</feature>
<proteinExistence type="inferred from homology"/>
<dbReference type="PANTHER" id="PTHR21716:SF64">
    <property type="entry name" value="AI-2 TRANSPORT PROTEIN TQSA"/>
    <property type="match status" value="1"/>
</dbReference>
<dbReference type="STRING" id="121290.APY04_1295"/>
<dbReference type="PANTHER" id="PTHR21716">
    <property type="entry name" value="TRANSMEMBRANE PROTEIN"/>
    <property type="match status" value="1"/>
</dbReference>
<comment type="similarity">
    <text evidence="2">Belongs to the autoinducer-2 exporter (AI-2E) (TC 2.A.86) family.</text>
</comment>
<evidence type="ECO:0000256" key="3">
    <source>
        <dbReference type="ARBA" id="ARBA00022692"/>
    </source>
</evidence>
<dbReference type="AlphaFoldDB" id="A0A109BJQ6"/>
<feature type="transmembrane region" description="Helical" evidence="6">
    <location>
        <begin position="304"/>
        <end position="330"/>
    </location>
</feature>
<name>A0A109BJQ6_HYPSL</name>
<evidence type="ECO:0000256" key="4">
    <source>
        <dbReference type="ARBA" id="ARBA00022989"/>
    </source>
</evidence>
<keyword evidence="5 6" id="KW-0472">Membrane</keyword>
<evidence type="ECO:0000313" key="7">
    <source>
        <dbReference type="EMBL" id="KWT70086.1"/>
    </source>
</evidence>
<feature type="transmembrane region" description="Helical" evidence="6">
    <location>
        <begin position="150"/>
        <end position="170"/>
    </location>
</feature>
<dbReference type="RefSeq" id="WP_083509531.1">
    <property type="nucleotide sequence ID" value="NZ_LMTR01000040.1"/>
</dbReference>
<comment type="subcellular location">
    <subcellularLocation>
        <location evidence="1">Membrane</location>
        <topology evidence="1">Multi-pass membrane protein</topology>
    </subcellularLocation>
</comment>
<feature type="transmembrane region" description="Helical" evidence="6">
    <location>
        <begin position="272"/>
        <end position="292"/>
    </location>
</feature>
<evidence type="ECO:0000256" key="5">
    <source>
        <dbReference type="ARBA" id="ARBA00023136"/>
    </source>
</evidence>
<keyword evidence="4 6" id="KW-1133">Transmembrane helix</keyword>
<dbReference type="EMBL" id="LMTR01000040">
    <property type="protein sequence ID" value="KWT70086.1"/>
    <property type="molecule type" value="Genomic_DNA"/>
</dbReference>
<evidence type="ECO:0000256" key="1">
    <source>
        <dbReference type="ARBA" id="ARBA00004141"/>
    </source>
</evidence>
<dbReference type="Proteomes" id="UP000059074">
    <property type="component" value="Unassembled WGS sequence"/>
</dbReference>
<gene>
    <name evidence="7" type="ORF">APY04_1295</name>
</gene>
<feature type="transmembrane region" description="Helical" evidence="6">
    <location>
        <begin position="204"/>
        <end position="226"/>
    </location>
</feature>